<organism evidence="3 4">
    <name type="scientific">Frankliniella occidentalis</name>
    <name type="common">Western flower thrips</name>
    <name type="synonym">Euthrips occidentalis</name>
    <dbReference type="NCBI Taxonomy" id="133901"/>
    <lineage>
        <taxon>Eukaryota</taxon>
        <taxon>Metazoa</taxon>
        <taxon>Ecdysozoa</taxon>
        <taxon>Arthropoda</taxon>
        <taxon>Hexapoda</taxon>
        <taxon>Insecta</taxon>
        <taxon>Pterygota</taxon>
        <taxon>Neoptera</taxon>
        <taxon>Paraneoptera</taxon>
        <taxon>Thysanoptera</taxon>
        <taxon>Terebrantia</taxon>
        <taxon>Thripoidea</taxon>
        <taxon>Thripidae</taxon>
        <taxon>Frankliniella</taxon>
    </lineage>
</organism>
<dbReference type="CDD" id="cd23992">
    <property type="entry name" value="PBP_GOBP"/>
    <property type="match status" value="1"/>
</dbReference>
<dbReference type="InterPro" id="IPR036728">
    <property type="entry name" value="PBP_GOBP_sf"/>
</dbReference>
<evidence type="ECO:0000256" key="2">
    <source>
        <dbReference type="SAM" id="SignalP"/>
    </source>
</evidence>
<dbReference type="GO" id="GO:0005549">
    <property type="term" value="F:odorant binding"/>
    <property type="evidence" value="ECO:0007669"/>
    <property type="project" value="InterPro"/>
</dbReference>
<reference evidence="4" key="1">
    <citation type="submission" date="2025-08" db="UniProtKB">
        <authorList>
            <consortium name="RefSeq"/>
        </authorList>
    </citation>
    <scope>IDENTIFICATION</scope>
    <source>
        <tissue evidence="4">Whole organism</tissue>
    </source>
</reference>
<feature type="compositionally biased region" description="Low complexity" evidence="1">
    <location>
        <begin position="30"/>
        <end position="58"/>
    </location>
</feature>
<sequence>MATIPESVLSFTAALLLMWFAVGSQAQLSSSTPTTASPSLPQQPQQQPQPPQQQLQPPQLQPQPQPQLLLPTPYSPQNSVLLQCRQTVPSTDLDVVELQRQVLPVSQSGQCLLACAAQRLGFMQPNYPLQPQGAAALMGALFPSRAFDPVFQNSLMLTVNQCLSQSPTLSQLTAAPTLGFNLFNSAARELNQFNPVNYVPLIGR</sequence>
<name>A0A6J1TGH0_FRAOC</name>
<dbReference type="Proteomes" id="UP000504606">
    <property type="component" value="Unplaced"/>
</dbReference>
<dbReference type="GeneID" id="113216959"/>
<feature type="signal peptide" evidence="2">
    <location>
        <begin position="1"/>
        <end position="26"/>
    </location>
</feature>
<feature type="region of interest" description="Disordered" evidence="1">
    <location>
        <begin position="30"/>
        <end position="72"/>
    </location>
</feature>
<dbReference type="OrthoDB" id="10524039at2759"/>
<feature type="chain" id="PRO_5026671532" evidence="2">
    <location>
        <begin position="27"/>
        <end position="204"/>
    </location>
</feature>
<evidence type="ECO:0000313" key="4">
    <source>
        <dbReference type="RefSeq" id="XP_026292584.1"/>
    </source>
</evidence>
<keyword evidence="3" id="KW-1185">Reference proteome</keyword>
<dbReference type="KEGG" id="foc:113216959"/>
<evidence type="ECO:0000256" key="1">
    <source>
        <dbReference type="SAM" id="MobiDB-lite"/>
    </source>
</evidence>
<proteinExistence type="predicted"/>
<dbReference type="Gene3D" id="1.10.238.20">
    <property type="entry name" value="Pheromone/general odorant binding protein domain"/>
    <property type="match status" value="1"/>
</dbReference>
<dbReference type="Pfam" id="PF01395">
    <property type="entry name" value="PBP_GOBP"/>
    <property type="match status" value="1"/>
</dbReference>
<dbReference type="AlphaFoldDB" id="A0A6J1TGH0"/>
<keyword evidence="2" id="KW-0732">Signal</keyword>
<protein>
    <submittedName>
        <fullName evidence="4">Uncharacterized protein LOC113216959</fullName>
    </submittedName>
</protein>
<accession>A0A6J1TGH0</accession>
<gene>
    <name evidence="4" type="primary">LOC113216959</name>
</gene>
<dbReference type="SUPFAM" id="SSF47565">
    <property type="entry name" value="Insect pheromone/odorant-binding proteins"/>
    <property type="match status" value="1"/>
</dbReference>
<dbReference type="InterPro" id="IPR006170">
    <property type="entry name" value="PBP/GOBP"/>
</dbReference>
<dbReference type="RefSeq" id="XP_026292584.1">
    <property type="nucleotide sequence ID" value="XM_026436799.2"/>
</dbReference>
<evidence type="ECO:0000313" key="3">
    <source>
        <dbReference type="Proteomes" id="UP000504606"/>
    </source>
</evidence>